<protein>
    <submittedName>
        <fullName evidence="2">FkbM family methyltransferase</fullName>
    </submittedName>
</protein>
<reference evidence="2" key="1">
    <citation type="submission" date="2019-07" db="EMBL/GenBank/DDBJ databases">
        <authorList>
            <person name="De-Chao Zhang Q."/>
        </authorList>
    </citation>
    <scope>NUCLEOTIDE SEQUENCE</scope>
    <source>
        <strain evidence="2">TP-CH-4</strain>
    </source>
</reference>
<dbReference type="Pfam" id="PF05050">
    <property type="entry name" value="Methyltransf_21"/>
    <property type="match status" value="1"/>
</dbReference>
<dbReference type="InterPro" id="IPR029063">
    <property type="entry name" value="SAM-dependent_MTases_sf"/>
</dbReference>
<accession>A0A967AWV9</accession>
<organism evidence="2 3">
    <name type="scientific">Pelagihabitans pacificus</name>
    <dbReference type="NCBI Taxonomy" id="2696054"/>
    <lineage>
        <taxon>Bacteria</taxon>
        <taxon>Pseudomonadati</taxon>
        <taxon>Bacteroidota</taxon>
        <taxon>Flavobacteriia</taxon>
        <taxon>Flavobacteriales</taxon>
        <taxon>Flavobacteriaceae</taxon>
        <taxon>Pelagihabitans</taxon>
    </lineage>
</organism>
<dbReference type="GO" id="GO:0032259">
    <property type="term" value="P:methylation"/>
    <property type="evidence" value="ECO:0007669"/>
    <property type="project" value="UniProtKB-KW"/>
</dbReference>
<gene>
    <name evidence="2" type="ORF">FK220_018695</name>
</gene>
<dbReference type="SUPFAM" id="SSF53335">
    <property type="entry name" value="S-adenosyl-L-methionine-dependent methyltransferases"/>
    <property type="match status" value="1"/>
</dbReference>
<dbReference type="AlphaFoldDB" id="A0A967AWV9"/>
<dbReference type="RefSeq" id="WP_152575891.1">
    <property type="nucleotide sequence ID" value="NZ_VIKU02000008.1"/>
</dbReference>
<dbReference type="GO" id="GO:0008168">
    <property type="term" value="F:methyltransferase activity"/>
    <property type="evidence" value="ECO:0007669"/>
    <property type="project" value="UniProtKB-KW"/>
</dbReference>
<sequence>MANSLKRKLKSSFLRYTGRTSHLKRGVTCDHIWYGDRHAGFFVNPTILQRNAIVYSFGIGENISFDRAIIANHQSHVFAFDPTPKSINWLKSQQLPPNYRYFEYGIAAQSGLVDFYLPKNPNFVSGSLVDQDNVNKNEKVQVPMKSLGDIMSELGHTHIDVLKMDIEGAEYEVINNIMNSDVSITQILIEFHDRFVKNGVRKSKDAISLLKHRGFEIFAVSDNYEEVSLVNTRLLRPTG</sequence>
<evidence type="ECO:0000313" key="3">
    <source>
        <dbReference type="Proteomes" id="UP000707206"/>
    </source>
</evidence>
<dbReference type="InterPro" id="IPR006342">
    <property type="entry name" value="FkbM_mtfrase"/>
</dbReference>
<evidence type="ECO:0000313" key="2">
    <source>
        <dbReference type="EMBL" id="NHF61389.1"/>
    </source>
</evidence>
<dbReference type="InterPro" id="IPR026913">
    <property type="entry name" value="METTL24"/>
</dbReference>
<dbReference type="NCBIfam" id="TIGR01444">
    <property type="entry name" value="fkbM_fam"/>
    <property type="match status" value="1"/>
</dbReference>
<dbReference type="Proteomes" id="UP000707206">
    <property type="component" value="Unassembled WGS sequence"/>
</dbReference>
<dbReference type="PANTHER" id="PTHR32026">
    <property type="entry name" value="METHYLTRANSFERASE-LIKE PROTEIN 24"/>
    <property type="match status" value="1"/>
</dbReference>
<keyword evidence="3" id="KW-1185">Reference proteome</keyword>
<reference evidence="2" key="2">
    <citation type="submission" date="2020-03" db="EMBL/GenBank/DDBJ databases">
        <title>Flavobacteriaceae bacterium strain TP-CH-4, a member of the family Flavobacteriaceae isolated from a deep-sea seamount.</title>
        <authorList>
            <person name="Zhang D.-C."/>
        </authorList>
    </citation>
    <scope>NUCLEOTIDE SEQUENCE</scope>
    <source>
        <strain evidence="2">TP-CH-4</strain>
    </source>
</reference>
<dbReference type="Gene3D" id="3.40.50.150">
    <property type="entry name" value="Vaccinia Virus protein VP39"/>
    <property type="match status" value="1"/>
</dbReference>
<comment type="caution">
    <text evidence="2">The sequence shown here is derived from an EMBL/GenBank/DDBJ whole genome shotgun (WGS) entry which is preliminary data.</text>
</comment>
<feature type="domain" description="Methyltransferase FkbM" evidence="1">
    <location>
        <begin position="71"/>
        <end position="216"/>
    </location>
</feature>
<evidence type="ECO:0000259" key="1">
    <source>
        <dbReference type="Pfam" id="PF05050"/>
    </source>
</evidence>
<keyword evidence="2" id="KW-0808">Transferase</keyword>
<proteinExistence type="predicted"/>
<dbReference type="PANTHER" id="PTHR32026:SF10">
    <property type="entry name" value="METHYLTRANSFERASE-LIKE PROTEIN 24-RELATED"/>
    <property type="match status" value="1"/>
</dbReference>
<dbReference type="EMBL" id="VIKU02000008">
    <property type="protein sequence ID" value="NHF61389.1"/>
    <property type="molecule type" value="Genomic_DNA"/>
</dbReference>
<name>A0A967AWV9_9FLAO</name>
<keyword evidence="2" id="KW-0489">Methyltransferase</keyword>